<keyword evidence="2" id="KW-1185">Reference proteome</keyword>
<organism evidence="1 2">
    <name type="scientific">Diphasiastrum complanatum</name>
    <name type="common">Issler's clubmoss</name>
    <name type="synonym">Lycopodium complanatum</name>
    <dbReference type="NCBI Taxonomy" id="34168"/>
    <lineage>
        <taxon>Eukaryota</taxon>
        <taxon>Viridiplantae</taxon>
        <taxon>Streptophyta</taxon>
        <taxon>Embryophyta</taxon>
        <taxon>Tracheophyta</taxon>
        <taxon>Lycopodiopsida</taxon>
        <taxon>Lycopodiales</taxon>
        <taxon>Lycopodiaceae</taxon>
        <taxon>Lycopodioideae</taxon>
        <taxon>Diphasiastrum</taxon>
    </lineage>
</organism>
<evidence type="ECO:0000313" key="2">
    <source>
        <dbReference type="Proteomes" id="UP001162992"/>
    </source>
</evidence>
<proteinExistence type="predicted"/>
<evidence type="ECO:0000313" key="1">
    <source>
        <dbReference type="EMBL" id="KAJ7550916.1"/>
    </source>
</evidence>
<comment type="caution">
    <text evidence="1">The sequence shown here is derived from an EMBL/GenBank/DDBJ whole genome shotgun (WGS) entry which is preliminary data.</text>
</comment>
<dbReference type="Proteomes" id="UP001162992">
    <property type="component" value="Chromosome 7"/>
</dbReference>
<protein>
    <submittedName>
        <fullName evidence="1">Uncharacterized protein</fullName>
    </submittedName>
</protein>
<sequence length="1054" mass="117686">MLYKFQKDEIDKDDIDTGIGIEKLLWIKKRNQALKRKNKEKLLWIVIKVSRGRTSAINRAGATPPWFRRSIVATCSWHAKAKQFELDVRFCLSSMRSNQASVPFSVCVDGTNASREKCSRNKRKFPSETRPSLRITNKGSSKTDKEPENGKIPMSNFDSFQDSRSPCNSTDSYNAQYSHHQEQTASGNEVQLQRPEQIFGNYVQYISDRDLRVGIPSGHDQLCKYSEEAEVGNWDNDTERQLEELLIKYLESICNDAVKKVASYGYSMEEARKAVLRVGYCYRIRDVLSNLGEKSLVYLASVNFQSDEAQLLEFKELHKFILAEMVRALKDIRPSLKKGDALWCLIASDMNMAQAFAMQGASLFPTDSSSSINPLVMSLPSNDACLPATIDSLQPPNDTKGTPLTAVTTNSSSVHQASSPNAVVDQTTSFSDNFIPPREDDGSKSPVRFVDGQSESCLLTCVERAGKEHQNATAVMKPSSVSSNTFRSAASLCSTCSECFREDTALSIAPPVRLAAQPCSPSKVTTEDLLGISSCRERGKAFEEWTSPSTSSEFVQPAISLMLQNSPNHSGELPLREKCTSLASCSNGSPSDVDHGQNMRLALSSAHPVNRNVGAEKLQPGSSVCKTTKLSSPGTSDKLQLSNEVARVNGSSLSAAGKELSLAVASIMDCPKIDIPVREADESICSSTQPAKESEFTGVPDSKGLLLEELLHRVKNLEATLQERSKWAREKVAHAAKRLINDFSELKALRLEREEASRLKKEKQALEECSKKKISDMEIELRKTIGQVECTNTAVRRLEIENAEMRAEMEAAKLSAAESAAIDKVVAKRERKALKKEQAWERQRSKLQEEVATEKRKLTRLQLELSQMKEQQQAAEVSWRQEVKAKEAAINLAESERRAKEQVEAAAKRREDSLRRKVEADDRRHQDDIARLEDEIAHLSLTKDSSKRTLFRLEPSSGVKSLSKYTQSMQELRNINSRLLQEVADVQSPSGRDLQRDRECVMCMSEERSVVFLPCAHQVICFDCNNLHETQGMKDCPSCRTFIEQRIRVYGANA</sequence>
<dbReference type="EMBL" id="CM055098">
    <property type="protein sequence ID" value="KAJ7550916.1"/>
    <property type="molecule type" value="Genomic_DNA"/>
</dbReference>
<reference evidence="2" key="1">
    <citation type="journal article" date="2024" name="Proc. Natl. Acad. Sci. U.S.A.">
        <title>Extraordinary preservation of gene collinearity over three hundred million years revealed in homosporous lycophytes.</title>
        <authorList>
            <person name="Li C."/>
            <person name="Wickell D."/>
            <person name="Kuo L.Y."/>
            <person name="Chen X."/>
            <person name="Nie B."/>
            <person name="Liao X."/>
            <person name="Peng D."/>
            <person name="Ji J."/>
            <person name="Jenkins J."/>
            <person name="Williams M."/>
            <person name="Shu S."/>
            <person name="Plott C."/>
            <person name="Barry K."/>
            <person name="Rajasekar S."/>
            <person name="Grimwood J."/>
            <person name="Han X."/>
            <person name="Sun S."/>
            <person name="Hou Z."/>
            <person name="He W."/>
            <person name="Dai G."/>
            <person name="Sun C."/>
            <person name="Schmutz J."/>
            <person name="Leebens-Mack J.H."/>
            <person name="Li F.W."/>
            <person name="Wang L."/>
        </authorList>
    </citation>
    <scope>NUCLEOTIDE SEQUENCE [LARGE SCALE GENOMIC DNA]</scope>
    <source>
        <strain evidence="2">cv. PW_Plant_1</strain>
    </source>
</reference>
<accession>A0ACC2D9D0</accession>
<gene>
    <name evidence="1" type="ORF">O6H91_07G124800</name>
</gene>
<name>A0ACC2D9D0_DIPCM</name>